<protein>
    <recommendedName>
        <fullName evidence="4">MICOS complex subunit</fullName>
    </recommendedName>
</protein>
<organism evidence="2 3">
    <name type="scientific">Eumeta variegata</name>
    <name type="common">Bagworm moth</name>
    <name type="synonym">Eumeta japonica</name>
    <dbReference type="NCBI Taxonomy" id="151549"/>
    <lineage>
        <taxon>Eukaryota</taxon>
        <taxon>Metazoa</taxon>
        <taxon>Ecdysozoa</taxon>
        <taxon>Arthropoda</taxon>
        <taxon>Hexapoda</taxon>
        <taxon>Insecta</taxon>
        <taxon>Pterygota</taxon>
        <taxon>Neoptera</taxon>
        <taxon>Endopterygota</taxon>
        <taxon>Lepidoptera</taxon>
        <taxon>Glossata</taxon>
        <taxon>Ditrysia</taxon>
        <taxon>Tineoidea</taxon>
        <taxon>Psychidae</taxon>
        <taxon>Oiketicinae</taxon>
        <taxon>Eumeta</taxon>
    </lineage>
</organism>
<evidence type="ECO:0000256" key="1">
    <source>
        <dbReference type="SAM" id="MobiDB-lite"/>
    </source>
</evidence>
<evidence type="ECO:0000313" key="3">
    <source>
        <dbReference type="Proteomes" id="UP000299102"/>
    </source>
</evidence>
<dbReference type="STRING" id="151549.A0A4C1TN84"/>
<dbReference type="AlphaFoldDB" id="A0A4C1TN84"/>
<dbReference type="EMBL" id="BGZK01000073">
    <property type="protein sequence ID" value="GBP15684.1"/>
    <property type="molecule type" value="Genomic_DNA"/>
</dbReference>
<evidence type="ECO:0008006" key="4">
    <source>
        <dbReference type="Google" id="ProtNLM"/>
    </source>
</evidence>
<reference evidence="2 3" key="1">
    <citation type="journal article" date="2019" name="Commun. Biol.">
        <title>The bagworm genome reveals a unique fibroin gene that provides high tensile strength.</title>
        <authorList>
            <person name="Kono N."/>
            <person name="Nakamura H."/>
            <person name="Ohtoshi R."/>
            <person name="Tomita M."/>
            <person name="Numata K."/>
            <person name="Arakawa K."/>
        </authorList>
    </citation>
    <scope>NUCLEOTIDE SEQUENCE [LARGE SCALE GENOMIC DNA]</scope>
</reference>
<gene>
    <name evidence="2" type="ORF">EVAR_5374_1</name>
</gene>
<keyword evidence="3" id="KW-1185">Reference proteome</keyword>
<dbReference type="OrthoDB" id="7468199at2759"/>
<feature type="region of interest" description="Disordered" evidence="1">
    <location>
        <begin position="62"/>
        <end position="82"/>
    </location>
</feature>
<dbReference type="Proteomes" id="UP000299102">
    <property type="component" value="Unassembled WGS sequence"/>
</dbReference>
<evidence type="ECO:0000313" key="2">
    <source>
        <dbReference type="EMBL" id="GBP15684.1"/>
    </source>
</evidence>
<sequence>MENQTVQEYQVSSTRGIINTLNDHDIPGLVIEKPLDLPHRGLVDAVMKEIMSMRFTFIPTVKAAPPPTPEKPPPMKRSELPIDKKPHCDYNEYQDTLKLCPEFETKIINGIVYPYVCEYRRSLQDGAIATYEASMKGTKALACAVSAAKKDLKEYMKSPENVQLRTCVTVGGVITGFLSAYNKGIPKKLLFSGIGLLATGAMCFPKETDEGFRKFCYHLGTFFLSFANFACRQSWQFKWRGTCKTVGDDSVNCEVNLGDGKLKK</sequence>
<proteinExistence type="predicted"/>
<accession>A0A4C1TN84</accession>
<name>A0A4C1TN84_EUMVA</name>
<comment type="caution">
    <text evidence="2">The sequence shown here is derived from an EMBL/GenBank/DDBJ whole genome shotgun (WGS) entry which is preliminary data.</text>
</comment>